<dbReference type="InterPro" id="IPR025935">
    <property type="entry name" value="AbiH"/>
</dbReference>
<proteinExistence type="predicted"/>
<gene>
    <name evidence="1" type="ORF">SAMN05421863_10432</name>
</gene>
<name>A0A1I4SRF7_9PROT</name>
<reference evidence="2" key="1">
    <citation type="submission" date="2016-10" db="EMBL/GenBank/DDBJ databases">
        <authorList>
            <person name="Varghese N."/>
            <person name="Submissions S."/>
        </authorList>
    </citation>
    <scope>NUCLEOTIDE SEQUENCE [LARGE SCALE GENOMIC DNA]</scope>
    <source>
        <strain evidence="2">Nm44</strain>
    </source>
</reference>
<evidence type="ECO:0000313" key="2">
    <source>
        <dbReference type="Proteomes" id="UP000183287"/>
    </source>
</evidence>
<keyword evidence="2" id="KW-1185">Reference proteome</keyword>
<sequence length="309" mass="35735">MTVSPNSQPLYIIGNGFDRYHRIPSDYADFGRFVSDVDPNLYRLFKNYFFFDGNWGEFENTLAHLDIDLILDEASTYLVPYSVDEWSDAFHHDYQYEIDRIVSSLSKELKKRFTEWICQLTIPTLSSCQVPLLDLPLHARYLTFNYTNTLQKLYGVSPDRVTYIHNYAAGPDSDLVLGHGVNPKTIVSLNAGADLEDDQDPRVTEANKCIDDYFSRTYKPTDRIISAHQDFFNSLSEVKRIHVLGHSFYKVDWPYFALIAEKTKASDPHWIASYHCEKDVLRMKELFSNLGLPAAKFTYARITDIHPKT</sequence>
<organism evidence="1 2">
    <name type="scientific">Nitrosomonas communis</name>
    <dbReference type="NCBI Taxonomy" id="44574"/>
    <lineage>
        <taxon>Bacteria</taxon>
        <taxon>Pseudomonadati</taxon>
        <taxon>Pseudomonadota</taxon>
        <taxon>Betaproteobacteria</taxon>
        <taxon>Nitrosomonadales</taxon>
        <taxon>Nitrosomonadaceae</taxon>
        <taxon>Nitrosomonas</taxon>
    </lineage>
</organism>
<protein>
    <submittedName>
        <fullName evidence="1">Bacteriophage abortive infection AbiH</fullName>
    </submittedName>
</protein>
<dbReference type="OrthoDB" id="5903604at2"/>
<dbReference type="AlphaFoldDB" id="A0A1I4SRF7"/>
<dbReference type="Proteomes" id="UP000183287">
    <property type="component" value="Unassembled WGS sequence"/>
</dbReference>
<dbReference type="Pfam" id="PF14253">
    <property type="entry name" value="AbiH"/>
    <property type="match status" value="1"/>
</dbReference>
<evidence type="ECO:0000313" key="1">
    <source>
        <dbReference type="EMBL" id="SFM67001.1"/>
    </source>
</evidence>
<accession>A0A1I4SRF7</accession>
<dbReference type="EMBL" id="FOUB01000043">
    <property type="protein sequence ID" value="SFM67001.1"/>
    <property type="molecule type" value="Genomic_DNA"/>
</dbReference>
<dbReference type="RefSeq" id="WP_074906203.1">
    <property type="nucleotide sequence ID" value="NZ_FOUB01000043.1"/>
</dbReference>